<dbReference type="OrthoDB" id="10368677at2759"/>
<feature type="region of interest" description="Disordered" evidence="1">
    <location>
        <begin position="82"/>
        <end position="123"/>
    </location>
</feature>
<gene>
    <name evidence="2" type="ORF">CHGG_01596</name>
</gene>
<sequence>MLRLLPEEASAAGFLDNMNTPHTFPHSRASTPSEEWTFVDGSYTEARSPQLIHDNMPSGQVANASADGTPSFSLSEVAIADSNNNTTNNDSPGVAHRPPSNVSTETPGTNDTTRTVTDRPRTAPAPVAATRYTPGLAQQKLTHHNMAVYQRELEQSRTDNLADWAANAGMGSRRPVGRAPSSHPSSSVGYNSSVLAVGGHSMGSRGSSSIGGGVGDWAYVQSPMRGDEEVNAAGAWCYETTIPL</sequence>
<name>Q2HDV8_CHAGB</name>
<dbReference type="EMBL" id="CH408029">
    <property type="protein sequence ID" value="EAQ93361.1"/>
    <property type="molecule type" value="Genomic_DNA"/>
</dbReference>
<reference evidence="3" key="1">
    <citation type="journal article" date="2015" name="Genome Announc.">
        <title>Draft genome sequence of the cellulolytic fungus Chaetomium globosum.</title>
        <authorList>
            <person name="Cuomo C.A."/>
            <person name="Untereiner W.A."/>
            <person name="Ma L.-J."/>
            <person name="Grabherr M."/>
            <person name="Birren B.W."/>
        </authorList>
    </citation>
    <scope>NUCLEOTIDE SEQUENCE [LARGE SCALE GENOMIC DNA]</scope>
    <source>
        <strain evidence="3">ATCC 6205 / CBS 148.51 / DSM 1962 / NBRC 6347 / NRRL 1970</strain>
    </source>
</reference>
<dbReference type="eggNOG" id="ENOG502RIYH">
    <property type="taxonomic scope" value="Eukaryota"/>
</dbReference>
<dbReference type="HOGENOM" id="CLU_1137886_0_0_1"/>
<evidence type="ECO:0000313" key="3">
    <source>
        <dbReference type="Proteomes" id="UP000001056"/>
    </source>
</evidence>
<dbReference type="VEuPathDB" id="FungiDB:CHGG_01596"/>
<organism evidence="2 3">
    <name type="scientific">Chaetomium globosum (strain ATCC 6205 / CBS 148.51 / DSM 1962 / NBRC 6347 / NRRL 1970)</name>
    <name type="common">Soil fungus</name>
    <dbReference type="NCBI Taxonomy" id="306901"/>
    <lineage>
        <taxon>Eukaryota</taxon>
        <taxon>Fungi</taxon>
        <taxon>Dikarya</taxon>
        <taxon>Ascomycota</taxon>
        <taxon>Pezizomycotina</taxon>
        <taxon>Sordariomycetes</taxon>
        <taxon>Sordariomycetidae</taxon>
        <taxon>Sordariales</taxon>
        <taxon>Chaetomiaceae</taxon>
        <taxon>Chaetomium</taxon>
    </lineage>
</organism>
<dbReference type="Proteomes" id="UP000001056">
    <property type="component" value="Unassembled WGS sequence"/>
</dbReference>
<keyword evidence="3" id="KW-1185">Reference proteome</keyword>
<dbReference type="OMA" id="WCYETTI"/>
<accession>Q2HDV8</accession>
<feature type="compositionally biased region" description="Low complexity" evidence="1">
    <location>
        <begin position="106"/>
        <end position="115"/>
    </location>
</feature>
<dbReference type="InParanoid" id="Q2HDV8"/>
<dbReference type="GeneID" id="4386344"/>
<evidence type="ECO:0000256" key="1">
    <source>
        <dbReference type="SAM" id="MobiDB-lite"/>
    </source>
</evidence>
<dbReference type="RefSeq" id="XP_001220817.1">
    <property type="nucleotide sequence ID" value="XM_001220816.1"/>
</dbReference>
<proteinExistence type="predicted"/>
<dbReference type="AlphaFoldDB" id="Q2HDV8"/>
<feature type="compositionally biased region" description="Low complexity" evidence="1">
    <location>
        <begin position="82"/>
        <end position="91"/>
    </location>
</feature>
<protein>
    <submittedName>
        <fullName evidence="2">Uncharacterized protein</fullName>
    </submittedName>
</protein>
<evidence type="ECO:0000313" key="2">
    <source>
        <dbReference type="EMBL" id="EAQ93361.1"/>
    </source>
</evidence>